<dbReference type="PANTHER" id="PTHR12815">
    <property type="entry name" value="SORTING AND ASSEMBLY MACHINERY SAMM50 PROTEIN FAMILY MEMBER"/>
    <property type="match status" value="1"/>
</dbReference>
<dbReference type="Proteomes" id="UP000697710">
    <property type="component" value="Unassembled WGS sequence"/>
</dbReference>
<protein>
    <submittedName>
        <fullName evidence="6">BamA/TamA family outer membrane protein</fullName>
    </submittedName>
</protein>
<reference evidence="6" key="2">
    <citation type="journal article" date="2021" name="Microbiome">
        <title>Successional dynamics and alternative stable states in a saline activated sludge microbial community over 9 years.</title>
        <authorList>
            <person name="Wang Y."/>
            <person name="Ye J."/>
            <person name="Ju F."/>
            <person name="Liu L."/>
            <person name="Boyd J.A."/>
            <person name="Deng Y."/>
            <person name="Parks D.H."/>
            <person name="Jiang X."/>
            <person name="Yin X."/>
            <person name="Woodcroft B.J."/>
            <person name="Tyson G.W."/>
            <person name="Hugenholtz P."/>
            <person name="Polz M.F."/>
            <person name="Zhang T."/>
        </authorList>
    </citation>
    <scope>NUCLEOTIDE SEQUENCE</scope>
    <source>
        <strain evidence="6">HKST-UBA01</strain>
    </source>
</reference>
<evidence type="ECO:0000313" key="6">
    <source>
        <dbReference type="EMBL" id="MCA9729207.1"/>
    </source>
</evidence>
<accession>A0A956RR48</accession>
<evidence type="ECO:0000313" key="7">
    <source>
        <dbReference type="Proteomes" id="UP000697710"/>
    </source>
</evidence>
<evidence type="ECO:0000259" key="5">
    <source>
        <dbReference type="Pfam" id="PF01103"/>
    </source>
</evidence>
<dbReference type="Pfam" id="PF01103">
    <property type="entry name" value="Omp85"/>
    <property type="match status" value="1"/>
</dbReference>
<dbReference type="InterPro" id="IPR039910">
    <property type="entry name" value="D15-like"/>
</dbReference>
<comment type="caution">
    <text evidence="6">The sequence shown here is derived from an EMBL/GenBank/DDBJ whole genome shotgun (WGS) entry which is preliminary data.</text>
</comment>
<dbReference type="Gene3D" id="2.40.160.50">
    <property type="entry name" value="membrane protein fhac: a member of the omp85/tpsb transporter family"/>
    <property type="match status" value="1"/>
</dbReference>
<keyword evidence="3" id="KW-0812">Transmembrane</keyword>
<evidence type="ECO:0000256" key="4">
    <source>
        <dbReference type="ARBA" id="ARBA00023136"/>
    </source>
</evidence>
<comment type="subcellular location">
    <subcellularLocation>
        <location evidence="1">Membrane</location>
    </subcellularLocation>
</comment>
<dbReference type="GO" id="GO:0019867">
    <property type="term" value="C:outer membrane"/>
    <property type="evidence" value="ECO:0007669"/>
    <property type="project" value="InterPro"/>
</dbReference>
<gene>
    <name evidence="6" type="ORF">KC729_16085</name>
</gene>
<evidence type="ECO:0000256" key="2">
    <source>
        <dbReference type="ARBA" id="ARBA00022452"/>
    </source>
</evidence>
<evidence type="ECO:0000256" key="3">
    <source>
        <dbReference type="ARBA" id="ARBA00022692"/>
    </source>
</evidence>
<name>A0A956RR48_UNCEI</name>
<evidence type="ECO:0000256" key="1">
    <source>
        <dbReference type="ARBA" id="ARBA00004370"/>
    </source>
</evidence>
<keyword evidence="2" id="KW-1134">Transmembrane beta strand</keyword>
<proteinExistence type="predicted"/>
<keyword evidence="4" id="KW-0472">Membrane</keyword>
<dbReference type="PANTHER" id="PTHR12815:SF18">
    <property type="entry name" value="SORTING AND ASSEMBLY MACHINERY COMPONENT 50 HOMOLOG"/>
    <property type="match status" value="1"/>
</dbReference>
<dbReference type="InterPro" id="IPR000184">
    <property type="entry name" value="Bac_surfAg_D15"/>
</dbReference>
<feature type="non-terminal residue" evidence="6">
    <location>
        <position position="1"/>
    </location>
</feature>
<feature type="domain" description="Bacterial surface antigen (D15)" evidence="5">
    <location>
        <begin position="3"/>
        <end position="118"/>
    </location>
</feature>
<dbReference type="AlphaFoldDB" id="A0A956RR48"/>
<sequence>LPTERFFAGGVNSMRGFKRRKLGPLDASGAPIGGEALLEGSVELRFPIWGKLVGALFTDTGQVWEKRTQVRLSDLEVAVGGGLGFRTPIGPVRADVGHRLTDIIPGQPMTVFHLAIGNPY</sequence>
<organism evidence="6 7">
    <name type="scientific">Eiseniibacteriota bacterium</name>
    <dbReference type="NCBI Taxonomy" id="2212470"/>
    <lineage>
        <taxon>Bacteria</taxon>
        <taxon>Candidatus Eiseniibacteriota</taxon>
    </lineage>
</organism>
<dbReference type="EMBL" id="JAGQHR010000608">
    <property type="protein sequence ID" value="MCA9729207.1"/>
    <property type="molecule type" value="Genomic_DNA"/>
</dbReference>
<reference evidence="6" key="1">
    <citation type="submission" date="2020-04" db="EMBL/GenBank/DDBJ databases">
        <authorList>
            <person name="Zhang T."/>
        </authorList>
    </citation>
    <scope>NUCLEOTIDE SEQUENCE</scope>
    <source>
        <strain evidence="6">HKST-UBA01</strain>
    </source>
</reference>